<dbReference type="InterPro" id="IPR051311">
    <property type="entry name" value="DedA_domain"/>
</dbReference>
<feature type="transmembrane region" description="Helical" evidence="6">
    <location>
        <begin position="155"/>
        <end position="174"/>
    </location>
</feature>
<comment type="subcellular location">
    <subcellularLocation>
        <location evidence="1">Cell membrane</location>
        <topology evidence="1">Multi-pass membrane protein</topology>
    </subcellularLocation>
</comment>
<gene>
    <name evidence="7" type="ORF">ENW55_03420</name>
</gene>
<evidence type="ECO:0000256" key="3">
    <source>
        <dbReference type="ARBA" id="ARBA00022692"/>
    </source>
</evidence>
<name>A0A832MP66_9THEM</name>
<keyword evidence="2" id="KW-1003">Cell membrane</keyword>
<accession>A0A832MP66</accession>
<keyword evidence="3 6" id="KW-0812">Transmembrane</keyword>
<feature type="transmembrane region" description="Helical" evidence="6">
    <location>
        <begin position="96"/>
        <end position="117"/>
    </location>
</feature>
<protein>
    <recommendedName>
        <fullName evidence="8">DedA family protein</fullName>
    </recommendedName>
</protein>
<evidence type="ECO:0000256" key="1">
    <source>
        <dbReference type="ARBA" id="ARBA00004651"/>
    </source>
</evidence>
<evidence type="ECO:0000256" key="4">
    <source>
        <dbReference type="ARBA" id="ARBA00022989"/>
    </source>
</evidence>
<evidence type="ECO:0008006" key="8">
    <source>
        <dbReference type="Google" id="ProtNLM"/>
    </source>
</evidence>
<feature type="transmembrane region" description="Helical" evidence="6">
    <location>
        <begin position="129"/>
        <end position="149"/>
    </location>
</feature>
<feature type="transmembrane region" description="Helical" evidence="6">
    <location>
        <begin position="35"/>
        <end position="56"/>
    </location>
</feature>
<keyword evidence="4 6" id="KW-1133">Transmembrane helix</keyword>
<evidence type="ECO:0000256" key="5">
    <source>
        <dbReference type="ARBA" id="ARBA00023136"/>
    </source>
</evidence>
<sequence>MDLLLVFVGVLLDHVGVPVLLVASVSSMADAREKFFLILLSAIFALLLTDLVTLYLGKYLKKVSERPKTSLLPNVRSFLWFENIMNKVSNTLLEPGAWTVIFAKFMPAVGKFVPLFLGYKGFSTKKLSLLLLGDLIYALTYIVLSYRFGEAIRQRQFFIVIVLVGLFVLLYFLSHLSSKRRSLKMDREGG</sequence>
<comment type="caution">
    <text evidence="7">The sequence shown here is derived from an EMBL/GenBank/DDBJ whole genome shotgun (WGS) entry which is preliminary data.</text>
</comment>
<evidence type="ECO:0000313" key="7">
    <source>
        <dbReference type="EMBL" id="HGZ79015.1"/>
    </source>
</evidence>
<dbReference type="AlphaFoldDB" id="A0A832MP66"/>
<organism evidence="7">
    <name type="scientific">Pseudothermotoga hypogea</name>
    <dbReference type="NCBI Taxonomy" id="57487"/>
    <lineage>
        <taxon>Bacteria</taxon>
        <taxon>Thermotogati</taxon>
        <taxon>Thermotogota</taxon>
        <taxon>Thermotogae</taxon>
        <taxon>Thermotogales</taxon>
        <taxon>Thermotogaceae</taxon>
        <taxon>Pseudothermotoga</taxon>
    </lineage>
</organism>
<evidence type="ECO:0000256" key="2">
    <source>
        <dbReference type="ARBA" id="ARBA00022475"/>
    </source>
</evidence>
<reference evidence="7" key="1">
    <citation type="journal article" date="2020" name="mSystems">
        <title>Genome- and Community-Level Interaction Insights into Carbon Utilization and Element Cycling Functions of Hydrothermarchaeota in Hydrothermal Sediment.</title>
        <authorList>
            <person name="Zhou Z."/>
            <person name="Liu Y."/>
            <person name="Xu W."/>
            <person name="Pan J."/>
            <person name="Luo Z.H."/>
            <person name="Li M."/>
        </authorList>
    </citation>
    <scope>NUCLEOTIDE SEQUENCE [LARGE SCALE GENOMIC DNA]</scope>
    <source>
        <strain evidence="7">SpSt-86</strain>
    </source>
</reference>
<feature type="transmembrane region" description="Helical" evidence="6">
    <location>
        <begin position="6"/>
        <end position="23"/>
    </location>
</feature>
<dbReference type="EMBL" id="DTKQ01000026">
    <property type="protein sequence ID" value="HGZ79015.1"/>
    <property type="molecule type" value="Genomic_DNA"/>
</dbReference>
<dbReference type="GO" id="GO:0005886">
    <property type="term" value="C:plasma membrane"/>
    <property type="evidence" value="ECO:0007669"/>
    <property type="project" value="UniProtKB-SubCell"/>
</dbReference>
<dbReference type="PANTHER" id="PTHR42709">
    <property type="entry name" value="ALKALINE PHOSPHATASE LIKE PROTEIN"/>
    <property type="match status" value="1"/>
</dbReference>
<keyword evidence="5 6" id="KW-0472">Membrane</keyword>
<evidence type="ECO:0000256" key="6">
    <source>
        <dbReference type="SAM" id="Phobius"/>
    </source>
</evidence>
<dbReference type="PANTHER" id="PTHR42709:SF6">
    <property type="entry name" value="UNDECAPRENYL PHOSPHATE TRANSPORTER A"/>
    <property type="match status" value="1"/>
</dbReference>
<proteinExistence type="predicted"/>